<dbReference type="Gene3D" id="3.40.50.150">
    <property type="entry name" value="Vaccinia Virus protein VP39"/>
    <property type="match status" value="1"/>
</dbReference>
<keyword evidence="5" id="KW-0680">Restriction system</keyword>
<proteinExistence type="predicted"/>
<keyword evidence="4" id="KW-0949">S-adenosyl-L-methionine</keyword>
<dbReference type="PANTHER" id="PTHR10629">
    <property type="entry name" value="CYTOSINE-SPECIFIC METHYLTRANSFERASE"/>
    <property type="match status" value="1"/>
</dbReference>
<dbReference type="SUPFAM" id="SSF53335">
    <property type="entry name" value="S-adenosyl-L-methionine-dependent methyltransferases"/>
    <property type="match status" value="1"/>
</dbReference>
<keyword evidence="7" id="KW-1185">Reference proteome</keyword>
<evidence type="ECO:0000313" key="7">
    <source>
        <dbReference type="Proteomes" id="UP000660265"/>
    </source>
</evidence>
<evidence type="ECO:0000256" key="2">
    <source>
        <dbReference type="ARBA" id="ARBA00022603"/>
    </source>
</evidence>
<name>A0ABQ2E1F7_9ACTN</name>
<dbReference type="Pfam" id="PF00145">
    <property type="entry name" value="DNA_methylase"/>
    <property type="match status" value="1"/>
</dbReference>
<dbReference type="PANTHER" id="PTHR10629:SF52">
    <property type="entry name" value="DNA (CYTOSINE-5)-METHYLTRANSFERASE 1"/>
    <property type="match status" value="1"/>
</dbReference>
<protein>
    <recommendedName>
        <fullName evidence="1">DNA (cytosine-5-)-methyltransferase</fullName>
        <ecNumber evidence="1">2.1.1.37</ecNumber>
    </recommendedName>
</protein>
<evidence type="ECO:0000256" key="4">
    <source>
        <dbReference type="ARBA" id="ARBA00022691"/>
    </source>
</evidence>
<dbReference type="EC" id="2.1.1.37" evidence="1"/>
<dbReference type="InterPro" id="IPR050390">
    <property type="entry name" value="C5-Methyltransferase"/>
</dbReference>
<evidence type="ECO:0000256" key="1">
    <source>
        <dbReference type="ARBA" id="ARBA00011975"/>
    </source>
</evidence>
<organism evidence="6 7">
    <name type="scientific">Streptomyces camponoticapitis</name>
    <dbReference type="NCBI Taxonomy" id="1616125"/>
    <lineage>
        <taxon>Bacteria</taxon>
        <taxon>Bacillati</taxon>
        <taxon>Actinomycetota</taxon>
        <taxon>Actinomycetes</taxon>
        <taxon>Kitasatosporales</taxon>
        <taxon>Streptomycetaceae</taxon>
        <taxon>Streptomyces</taxon>
    </lineage>
</organism>
<dbReference type="InterPro" id="IPR029063">
    <property type="entry name" value="SAM-dependent_MTases_sf"/>
</dbReference>
<dbReference type="EMBL" id="BMMV01000005">
    <property type="protein sequence ID" value="GGJ87193.1"/>
    <property type="molecule type" value="Genomic_DNA"/>
</dbReference>
<evidence type="ECO:0000256" key="3">
    <source>
        <dbReference type="ARBA" id="ARBA00022679"/>
    </source>
</evidence>
<dbReference type="Proteomes" id="UP000660265">
    <property type="component" value="Unassembled WGS sequence"/>
</dbReference>
<keyword evidence="2" id="KW-0489">Methyltransferase</keyword>
<evidence type="ECO:0000313" key="6">
    <source>
        <dbReference type="EMBL" id="GGJ87193.1"/>
    </source>
</evidence>
<reference evidence="7" key="1">
    <citation type="journal article" date="2019" name="Int. J. Syst. Evol. Microbiol.">
        <title>The Global Catalogue of Microorganisms (GCM) 10K type strain sequencing project: providing services to taxonomists for standard genome sequencing and annotation.</title>
        <authorList>
            <consortium name="The Broad Institute Genomics Platform"/>
            <consortium name="The Broad Institute Genome Sequencing Center for Infectious Disease"/>
            <person name="Wu L."/>
            <person name="Ma J."/>
        </authorList>
    </citation>
    <scope>NUCLEOTIDE SEQUENCE [LARGE SCALE GENOMIC DNA]</scope>
    <source>
        <strain evidence="7">CGMCC 4.7275</strain>
    </source>
</reference>
<evidence type="ECO:0000256" key="5">
    <source>
        <dbReference type="ARBA" id="ARBA00022747"/>
    </source>
</evidence>
<accession>A0ABQ2E1F7</accession>
<keyword evidence="3" id="KW-0808">Transferase</keyword>
<comment type="caution">
    <text evidence="6">The sequence shown here is derived from an EMBL/GenBank/DDBJ whole genome shotgun (WGS) entry which is preliminary data.</text>
</comment>
<dbReference type="Gene3D" id="3.90.120.10">
    <property type="entry name" value="DNA Methylase, subunit A, domain 2"/>
    <property type="match status" value="1"/>
</dbReference>
<sequence length="358" mass="37924">MPTHLGVLSKHAERLAIENAGAPKGLVPCAHSAPMTTSNQGDTLIVHGFAGIGWSEALRNLGMADVGLELDAAACRTRTTAGHATIQCDVTQYPTWVFKGRTEWKIDSPVCPPFGKSGKKLGLIDLPLVHQAVEDLSRGKDTRAGIGNACLDPRSTLTAEPMRWHYDLMPERICMEQVPSVLPVWEQYAGILTRWGYSVATGVLDAAHRGLGQHRKRAVLIASRINEVALPAPTHGGTGQPPLTPMTSVIGWGYTQRPAPTVTGGGTATGGAEPFGNGTRQAMRKVIGTPLWADRGVPHLRPTVAECAALQGFRPGLTFHGRAGQQYLQVGNAVAVPFADAGSRADDGVGERHLAVAA</sequence>
<gene>
    <name evidence="6" type="ORF">GCM10011583_18430</name>
</gene>
<dbReference type="InterPro" id="IPR001525">
    <property type="entry name" value="C5_MeTfrase"/>
</dbReference>